<evidence type="ECO:0000256" key="2">
    <source>
        <dbReference type="ARBA" id="ARBA00004236"/>
    </source>
</evidence>
<protein>
    <submittedName>
        <fullName evidence="15">Gamma-aminobutyric acid receptor subunit rho-2</fullName>
    </submittedName>
</protein>
<evidence type="ECO:0000256" key="5">
    <source>
        <dbReference type="ARBA" id="ARBA00022692"/>
    </source>
</evidence>
<organism evidence="15 16">
    <name type="scientific">Folsomia candida</name>
    <name type="common">Springtail</name>
    <dbReference type="NCBI Taxonomy" id="158441"/>
    <lineage>
        <taxon>Eukaryota</taxon>
        <taxon>Metazoa</taxon>
        <taxon>Ecdysozoa</taxon>
        <taxon>Arthropoda</taxon>
        <taxon>Hexapoda</taxon>
        <taxon>Collembola</taxon>
        <taxon>Entomobryomorpha</taxon>
        <taxon>Isotomoidea</taxon>
        <taxon>Isotomidae</taxon>
        <taxon>Proisotominae</taxon>
        <taxon>Folsomia</taxon>
    </lineage>
</organism>
<proteinExistence type="predicted"/>
<evidence type="ECO:0000256" key="7">
    <source>
        <dbReference type="ARBA" id="ARBA00022989"/>
    </source>
</evidence>
<name>A0A226EHG4_FOLCA</name>
<feature type="transmembrane region" description="Helical" evidence="12">
    <location>
        <begin position="452"/>
        <end position="471"/>
    </location>
</feature>
<dbReference type="SUPFAM" id="SSF63712">
    <property type="entry name" value="Nicotinic receptor ligand binding domain-like"/>
    <property type="match status" value="1"/>
</dbReference>
<dbReference type="SUPFAM" id="SSF90112">
    <property type="entry name" value="Neurotransmitter-gated ion-channel transmembrane pore"/>
    <property type="match status" value="1"/>
</dbReference>
<dbReference type="InterPro" id="IPR006029">
    <property type="entry name" value="Neurotrans-gated_channel_TM"/>
</dbReference>
<dbReference type="EMBL" id="LNIX01000003">
    <property type="protein sequence ID" value="OXA56740.1"/>
    <property type="molecule type" value="Genomic_DNA"/>
</dbReference>
<feature type="domain" description="Neurotransmitter-gated ion-channel transmembrane" evidence="14">
    <location>
        <begin position="271"/>
        <end position="315"/>
    </location>
</feature>
<dbReference type="STRING" id="158441.A0A226EHG4"/>
<accession>A0A226EHG4</accession>
<keyword evidence="15" id="KW-0675">Receptor</keyword>
<keyword evidence="4" id="KW-1003">Cell membrane</keyword>
<dbReference type="InterPro" id="IPR038050">
    <property type="entry name" value="Neuro_actylchol_rec"/>
</dbReference>
<feature type="domain" description="Neurotransmitter-gated ion-channel ligand-binding" evidence="13">
    <location>
        <begin position="84"/>
        <end position="198"/>
    </location>
</feature>
<evidence type="ECO:0000256" key="9">
    <source>
        <dbReference type="ARBA" id="ARBA00023136"/>
    </source>
</evidence>
<evidence type="ECO:0000256" key="8">
    <source>
        <dbReference type="ARBA" id="ARBA00023065"/>
    </source>
</evidence>
<evidence type="ECO:0000256" key="4">
    <source>
        <dbReference type="ARBA" id="ARBA00022475"/>
    </source>
</evidence>
<keyword evidence="6" id="KW-0732">Signal</keyword>
<dbReference type="InterPro" id="IPR006202">
    <property type="entry name" value="Neur_chan_lig-bd"/>
</dbReference>
<evidence type="ECO:0000313" key="15">
    <source>
        <dbReference type="EMBL" id="OXA56740.1"/>
    </source>
</evidence>
<dbReference type="Pfam" id="PF02931">
    <property type="entry name" value="Neur_chan_LBD"/>
    <property type="match status" value="1"/>
</dbReference>
<sequence length="491" mass="55351">MNGFFLISKKYARNITKDTDNELFIFCCFSFLGSCEAFPEPFDDDEFYDGVVSPLRAYATNARSRRSPEDKFSTIKDAESLIPSNYSIHEPPPTNNSEPTGVDFSVLIMNVRDIKELNEELSLEMNLRIYWKDTRLSHLADRSGDKFIVLNPKLVESIWMPDIFIDHVKSVQQPALITKPASLRVYPDSSVRYSARCNVDMKSYAYSSQIMALDWREGKGALLVDFLELPNFDVALDTTQNFMVNTSSGSYSGIRFTILLRRKLSYHLIQTYLPSTLFIIVSWLSFLVPPESVPGRMALCMTTLLTLTAMFSAVRLAKHTERVIRLRSKKTKPPPKISSTVAALTQNGTQPMIGYRTYGEFPSLQHIKQYESSQSNGVGGDVRRRSPPETNGPTPPDPTPVPAKPVPPPPPSQPPPPLPAPPPPVSVPHPIISSTERALSKYELAAKKIEKFTSIVIPSLFIVFNFIYWPWLIESANYYDHRKSSTVYHAL</sequence>
<keyword evidence="10" id="KW-0407">Ion channel</keyword>
<dbReference type="Pfam" id="PF02932">
    <property type="entry name" value="Neur_chan_memb"/>
    <property type="match status" value="1"/>
</dbReference>
<dbReference type="GO" id="GO:0005230">
    <property type="term" value="F:extracellular ligand-gated monoatomic ion channel activity"/>
    <property type="evidence" value="ECO:0007669"/>
    <property type="project" value="InterPro"/>
</dbReference>
<dbReference type="GO" id="GO:0004888">
    <property type="term" value="F:transmembrane signaling receptor activity"/>
    <property type="evidence" value="ECO:0007669"/>
    <property type="project" value="InterPro"/>
</dbReference>
<gene>
    <name evidence="15" type="ORF">Fcan01_08413</name>
</gene>
<dbReference type="InterPro" id="IPR006028">
    <property type="entry name" value="GABAA/Glycine_rcpt"/>
</dbReference>
<feature type="region of interest" description="Disordered" evidence="11">
    <location>
        <begin position="372"/>
        <end position="429"/>
    </location>
</feature>
<feature type="transmembrane region" description="Helical" evidence="12">
    <location>
        <begin position="264"/>
        <end position="284"/>
    </location>
</feature>
<evidence type="ECO:0000256" key="12">
    <source>
        <dbReference type="SAM" id="Phobius"/>
    </source>
</evidence>
<dbReference type="PANTHER" id="PTHR18945">
    <property type="entry name" value="NEUROTRANSMITTER GATED ION CHANNEL"/>
    <property type="match status" value="1"/>
</dbReference>
<keyword evidence="16" id="KW-1185">Reference proteome</keyword>
<dbReference type="PRINTS" id="PR00253">
    <property type="entry name" value="GABAARECEPTR"/>
</dbReference>
<feature type="compositionally biased region" description="Pro residues" evidence="11">
    <location>
        <begin position="393"/>
        <end position="427"/>
    </location>
</feature>
<feature type="transmembrane region" description="Helical" evidence="12">
    <location>
        <begin position="296"/>
        <end position="317"/>
    </location>
</feature>
<keyword evidence="3" id="KW-0813">Transport</keyword>
<dbReference type="GO" id="GO:0099095">
    <property type="term" value="F:ligand-gated monoatomic anion channel activity"/>
    <property type="evidence" value="ECO:0007669"/>
    <property type="project" value="UniProtKB-ARBA"/>
</dbReference>
<comment type="subcellular location">
    <subcellularLocation>
        <location evidence="2">Cell membrane</location>
    </subcellularLocation>
    <subcellularLocation>
        <location evidence="1">Membrane</location>
        <topology evidence="1">Multi-pass membrane protein</topology>
    </subcellularLocation>
</comment>
<evidence type="ECO:0000256" key="6">
    <source>
        <dbReference type="ARBA" id="ARBA00022729"/>
    </source>
</evidence>
<evidence type="ECO:0000259" key="13">
    <source>
        <dbReference type="Pfam" id="PF02931"/>
    </source>
</evidence>
<dbReference type="InterPro" id="IPR006201">
    <property type="entry name" value="Neur_channel"/>
</dbReference>
<evidence type="ECO:0000256" key="10">
    <source>
        <dbReference type="ARBA" id="ARBA00023303"/>
    </source>
</evidence>
<keyword evidence="8" id="KW-0406">Ion transport</keyword>
<reference evidence="15 16" key="1">
    <citation type="submission" date="2015-12" db="EMBL/GenBank/DDBJ databases">
        <title>The genome of Folsomia candida.</title>
        <authorList>
            <person name="Faddeeva A."/>
            <person name="Derks M.F."/>
            <person name="Anvar Y."/>
            <person name="Smit S."/>
            <person name="Van Straalen N."/>
            <person name="Roelofs D."/>
        </authorList>
    </citation>
    <scope>NUCLEOTIDE SEQUENCE [LARGE SCALE GENOMIC DNA]</scope>
    <source>
        <strain evidence="15 16">VU population</strain>
        <tissue evidence="15">Whole body</tissue>
    </source>
</reference>
<dbReference type="GO" id="GO:0005254">
    <property type="term" value="F:chloride channel activity"/>
    <property type="evidence" value="ECO:0007669"/>
    <property type="project" value="UniProtKB-ARBA"/>
</dbReference>
<dbReference type="InterPro" id="IPR036719">
    <property type="entry name" value="Neuro-gated_channel_TM_sf"/>
</dbReference>
<dbReference type="OMA" id="PRIHYSK"/>
<evidence type="ECO:0000313" key="16">
    <source>
        <dbReference type="Proteomes" id="UP000198287"/>
    </source>
</evidence>
<feature type="region of interest" description="Disordered" evidence="11">
    <location>
        <begin position="326"/>
        <end position="345"/>
    </location>
</feature>
<dbReference type="AlphaFoldDB" id="A0A226EHG4"/>
<evidence type="ECO:0000256" key="3">
    <source>
        <dbReference type="ARBA" id="ARBA00022448"/>
    </source>
</evidence>
<keyword evidence="9 12" id="KW-0472">Membrane</keyword>
<evidence type="ECO:0000256" key="1">
    <source>
        <dbReference type="ARBA" id="ARBA00004141"/>
    </source>
</evidence>
<dbReference type="Proteomes" id="UP000198287">
    <property type="component" value="Unassembled WGS sequence"/>
</dbReference>
<evidence type="ECO:0000259" key="14">
    <source>
        <dbReference type="Pfam" id="PF02932"/>
    </source>
</evidence>
<evidence type="ECO:0000256" key="11">
    <source>
        <dbReference type="SAM" id="MobiDB-lite"/>
    </source>
</evidence>
<dbReference type="Gene3D" id="1.20.58.390">
    <property type="entry name" value="Neurotransmitter-gated ion-channel transmembrane domain"/>
    <property type="match status" value="1"/>
</dbReference>
<keyword evidence="7 12" id="KW-1133">Transmembrane helix</keyword>
<comment type="caution">
    <text evidence="15">The sequence shown here is derived from an EMBL/GenBank/DDBJ whole genome shotgun (WGS) entry which is preliminary data.</text>
</comment>
<dbReference type="GO" id="GO:0005886">
    <property type="term" value="C:plasma membrane"/>
    <property type="evidence" value="ECO:0007669"/>
    <property type="project" value="UniProtKB-SubCell"/>
</dbReference>
<dbReference type="OrthoDB" id="8175758at2759"/>
<dbReference type="InterPro" id="IPR036734">
    <property type="entry name" value="Neur_chan_lig-bd_sf"/>
</dbReference>
<dbReference type="Gene3D" id="2.70.170.10">
    <property type="entry name" value="Neurotransmitter-gated ion-channel ligand-binding domain"/>
    <property type="match status" value="1"/>
</dbReference>
<keyword evidence="5 12" id="KW-0812">Transmembrane</keyword>